<dbReference type="EMBL" id="FRFE01000009">
    <property type="protein sequence ID" value="SHO48080.1"/>
    <property type="molecule type" value="Genomic_DNA"/>
</dbReference>
<dbReference type="InterPro" id="IPR024787">
    <property type="entry name" value="EcsC"/>
</dbReference>
<keyword evidence="2" id="KW-1185">Reference proteome</keyword>
<reference evidence="1 2" key="1">
    <citation type="submission" date="2016-12" db="EMBL/GenBank/DDBJ databases">
        <authorList>
            <person name="Song W.-J."/>
            <person name="Kurnit D.M."/>
        </authorList>
    </citation>
    <scope>NUCLEOTIDE SEQUENCE [LARGE SCALE GENOMIC DNA]</scope>
    <source>
        <strain evidence="1 2">DSM 18488</strain>
    </source>
</reference>
<organism evidence="1 2">
    <name type="scientific">Desulfopila aestuarii DSM 18488</name>
    <dbReference type="NCBI Taxonomy" id="1121416"/>
    <lineage>
        <taxon>Bacteria</taxon>
        <taxon>Pseudomonadati</taxon>
        <taxon>Thermodesulfobacteriota</taxon>
        <taxon>Desulfobulbia</taxon>
        <taxon>Desulfobulbales</taxon>
        <taxon>Desulfocapsaceae</taxon>
        <taxon>Desulfopila</taxon>
    </lineage>
</organism>
<gene>
    <name evidence="1" type="ORF">SAMN02745220_02113</name>
</gene>
<dbReference type="PANTHER" id="PTHR41260">
    <property type="entry name" value="PROTEIN ECSC"/>
    <property type="match status" value="1"/>
</dbReference>
<dbReference type="OrthoDB" id="1238772at2"/>
<evidence type="ECO:0000313" key="1">
    <source>
        <dbReference type="EMBL" id="SHO48080.1"/>
    </source>
</evidence>
<dbReference type="RefSeq" id="WP_073613420.1">
    <property type="nucleotide sequence ID" value="NZ_FRFE01000009.1"/>
</dbReference>
<name>A0A1M7Y659_9BACT</name>
<dbReference type="PANTHER" id="PTHR41260:SF1">
    <property type="entry name" value="PROTEIN ECSC"/>
    <property type="match status" value="1"/>
</dbReference>
<accession>A0A1M7Y659</accession>
<sequence>MEITEQDLDDLKYAKMLLDNPGLAVKITSALGAPIEKGFDLLPKGWHELVEKSTRKALDISIHSAILTMNTRLKRESANRFHKLMAAGIGAAGGFWGLPALTVELPISTTVMLRSIADIARSEGHNLEEPAIKMSCIEVFAFGGPQKADDGVETGYFAVRTALAKAVNDAARHIASKGLAESSAPALVKLITQVAGRFGAQVTEKIAAQSIPLLGAAGGAVINTLFIDHFQAMARGHFIVLRLEKIYGQEEVRALYATL</sequence>
<proteinExistence type="predicted"/>
<dbReference type="Proteomes" id="UP000184603">
    <property type="component" value="Unassembled WGS sequence"/>
</dbReference>
<dbReference type="Pfam" id="PF12787">
    <property type="entry name" value="EcsC"/>
    <property type="match status" value="1"/>
</dbReference>
<protein>
    <submittedName>
        <fullName evidence="1">EcsC protein family protein</fullName>
    </submittedName>
</protein>
<dbReference type="AlphaFoldDB" id="A0A1M7Y659"/>
<evidence type="ECO:0000313" key="2">
    <source>
        <dbReference type="Proteomes" id="UP000184603"/>
    </source>
</evidence>